<dbReference type="Pfam" id="PF04055">
    <property type="entry name" value="Radical_SAM"/>
    <property type="match status" value="1"/>
</dbReference>
<dbReference type="GO" id="GO:0051539">
    <property type="term" value="F:4 iron, 4 sulfur cluster binding"/>
    <property type="evidence" value="ECO:0007669"/>
    <property type="project" value="UniProtKB-UniRule"/>
</dbReference>
<dbReference type="InterPro" id="IPR048641">
    <property type="entry name" value="RlmN_N"/>
</dbReference>
<feature type="binding site" evidence="12">
    <location>
        <begin position="214"/>
        <end position="216"/>
    </location>
    <ligand>
        <name>S-adenosyl-L-methionine</name>
        <dbReference type="ChEBI" id="CHEBI:59789"/>
    </ligand>
</feature>
<dbReference type="HAMAP" id="MF_01849">
    <property type="entry name" value="RNA_methyltr_RlmN"/>
    <property type="match status" value="1"/>
</dbReference>
<dbReference type="Gene3D" id="1.10.150.530">
    <property type="match status" value="1"/>
</dbReference>
<comment type="similarity">
    <text evidence="12">Belongs to the radical SAM superfamily. RlmN family.</text>
</comment>
<keyword evidence="11 12" id="KW-0411">Iron-sulfur</keyword>
<feature type="binding site" evidence="12">
    <location>
        <position position="116"/>
    </location>
    <ligand>
        <name>[4Fe-4S] cluster</name>
        <dbReference type="ChEBI" id="CHEBI:49883"/>
        <note>4Fe-4S-S-AdoMet</note>
    </ligand>
</feature>
<dbReference type="Pfam" id="PF21016">
    <property type="entry name" value="RlmN_N"/>
    <property type="match status" value="1"/>
</dbReference>
<comment type="catalytic activity">
    <reaction evidence="12">
        <text>adenosine(37) in tRNA + 2 reduced [2Fe-2S]-[ferredoxin] + 2 S-adenosyl-L-methionine = 2-methyladenosine(37) in tRNA + 5'-deoxyadenosine + L-methionine + 2 oxidized [2Fe-2S]-[ferredoxin] + S-adenosyl-L-homocysteine</text>
        <dbReference type="Rhea" id="RHEA:43332"/>
        <dbReference type="Rhea" id="RHEA-COMP:10000"/>
        <dbReference type="Rhea" id="RHEA-COMP:10001"/>
        <dbReference type="Rhea" id="RHEA-COMP:10162"/>
        <dbReference type="Rhea" id="RHEA-COMP:10485"/>
        <dbReference type="ChEBI" id="CHEBI:17319"/>
        <dbReference type="ChEBI" id="CHEBI:33737"/>
        <dbReference type="ChEBI" id="CHEBI:33738"/>
        <dbReference type="ChEBI" id="CHEBI:57844"/>
        <dbReference type="ChEBI" id="CHEBI:57856"/>
        <dbReference type="ChEBI" id="CHEBI:59789"/>
        <dbReference type="ChEBI" id="CHEBI:74411"/>
        <dbReference type="ChEBI" id="CHEBI:74497"/>
        <dbReference type="EC" id="2.1.1.192"/>
    </reaction>
</comment>
<keyword evidence="3 12" id="KW-0963">Cytoplasm</keyword>
<keyword evidence="6 12" id="KW-0808">Transferase</keyword>
<feature type="binding site" evidence="12">
    <location>
        <position position="119"/>
    </location>
    <ligand>
        <name>[4Fe-4S] cluster</name>
        <dbReference type="ChEBI" id="CHEBI:49883"/>
        <note>4Fe-4S-S-AdoMet</note>
    </ligand>
</feature>
<dbReference type="Gene3D" id="3.20.20.70">
    <property type="entry name" value="Aldolase class I"/>
    <property type="match status" value="1"/>
</dbReference>
<evidence type="ECO:0000313" key="14">
    <source>
        <dbReference type="EMBL" id="MST69219.1"/>
    </source>
</evidence>
<accession>A0A6A8MAI9</accession>
<dbReference type="InterPro" id="IPR058240">
    <property type="entry name" value="rSAM_sf"/>
</dbReference>
<comment type="caution">
    <text evidence="14">The sequence shown here is derived from an EMBL/GenBank/DDBJ whole genome shotgun (WGS) entry which is preliminary data.</text>
</comment>
<keyword evidence="7 12" id="KW-0949">S-adenosyl-L-methionine</keyword>
<name>A0A6A8MAI9_9FIRM</name>
<evidence type="ECO:0000256" key="9">
    <source>
        <dbReference type="ARBA" id="ARBA00022723"/>
    </source>
</evidence>
<dbReference type="GO" id="GO:0002935">
    <property type="term" value="F:tRNA (adenine(37)-C2)-methyltransferase activity"/>
    <property type="evidence" value="ECO:0007669"/>
    <property type="project" value="UniProtKB-UniRule"/>
</dbReference>
<dbReference type="PANTHER" id="PTHR30544:SF5">
    <property type="entry name" value="RADICAL SAM CORE DOMAIN-CONTAINING PROTEIN"/>
    <property type="match status" value="1"/>
</dbReference>
<dbReference type="GO" id="GO:0019843">
    <property type="term" value="F:rRNA binding"/>
    <property type="evidence" value="ECO:0007669"/>
    <property type="project" value="UniProtKB-UniRule"/>
</dbReference>
<evidence type="ECO:0000256" key="5">
    <source>
        <dbReference type="ARBA" id="ARBA00022603"/>
    </source>
</evidence>
<evidence type="ECO:0000256" key="4">
    <source>
        <dbReference type="ARBA" id="ARBA00022552"/>
    </source>
</evidence>
<dbReference type="CDD" id="cd01335">
    <property type="entry name" value="Radical_SAM"/>
    <property type="match status" value="1"/>
</dbReference>
<dbReference type="AlphaFoldDB" id="A0A6A8MAI9"/>
<evidence type="ECO:0000256" key="7">
    <source>
        <dbReference type="ARBA" id="ARBA00022691"/>
    </source>
</evidence>
<dbReference type="FunFam" id="3.20.20.70:FF:000014">
    <property type="entry name" value="Probable dual-specificity RNA methyltransferase RlmN"/>
    <property type="match status" value="1"/>
</dbReference>
<keyword evidence="8 12" id="KW-0819">tRNA processing</keyword>
<organism evidence="14">
    <name type="scientific">Baileyella intestinalis</name>
    <dbReference type="NCBI Taxonomy" id="2606709"/>
    <lineage>
        <taxon>Bacteria</taxon>
        <taxon>Bacillati</taxon>
        <taxon>Bacillota</taxon>
        <taxon>Clostridia</taxon>
        <taxon>Peptostreptococcales</taxon>
        <taxon>Anaerovoracaceae</taxon>
        <taxon>Baileyella</taxon>
    </lineage>
</organism>
<gene>
    <name evidence="12 14" type="primary">rlmN</name>
    <name evidence="14" type="ORF">FYJ66_06385</name>
</gene>
<evidence type="ECO:0000256" key="11">
    <source>
        <dbReference type="ARBA" id="ARBA00023014"/>
    </source>
</evidence>
<comment type="caution">
    <text evidence="12">Lacks conserved residue(s) required for the propagation of feature annotation.</text>
</comment>
<feature type="active site" description="Proton acceptor" evidence="12">
    <location>
        <position position="92"/>
    </location>
</feature>
<keyword evidence="4 12" id="KW-0698">rRNA processing</keyword>
<comment type="subcellular location">
    <subcellularLocation>
        <location evidence="1 12">Cytoplasm</location>
    </subcellularLocation>
</comment>
<comment type="miscellaneous">
    <text evidence="12">Reaction proceeds by a ping-pong mechanism involving intermediate methylation of a conserved cysteine residue.</text>
</comment>
<feature type="active site" description="S-methylcysteine intermediate" evidence="12">
    <location>
        <position position="333"/>
    </location>
</feature>
<reference evidence="14" key="1">
    <citation type="submission" date="2019-09" db="EMBL/GenBank/DDBJ databases">
        <title>In-depth cultivation of the pig gut microbiome towards novel bacterial diversity and tailored functional studies.</title>
        <authorList>
            <person name="Wylensek D."/>
            <person name="Hitch T.C.A."/>
            <person name="Clavel T."/>
        </authorList>
    </citation>
    <scope>NUCLEOTIDE SEQUENCE</scope>
    <source>
        <strain evidence="14">RF-744-FAT-WT-3</strain>
    </source>
</reference>
<dbReference type="InterPro" id="IPR007197">
    <property type="entry name" value="rSAM"/>
</dbReference>
<evidence type="ECO:0000256" key="8">
    <source>
        <dbReference type="ARBA" id="ARBA00022694"/>
    </source>
</evidence>
<dbReference type="InterPro" id="IPR013785">
    <property type="entry name" value="Aldolase_TIM"/>
</dbReference>
<feature type="domain" description="Radical SAM core" evidence="13">
    <location>
        <begin position="98"/>
        <end position="328"/>
    </location>
</feature>
<evidence type="ECO:0000256" key="12">
    <source>
        <dbReference type="HAMAP-Rule" id="MF_01849"/>
    </source>
</evidence>
<dbReference type="GO" id="GO:0046872">
    <property type="term" value="F:metal ion binding"/>
    <property type="evidence" value="ECO:0007669"/>
    <property type="project" value="UniProtKB-KW"/>
</dbReference>
<evidence type="ECO:0000256" key="6">
    <source>
        <dbReference type="ARBA" id="ARBA00022679"/>
    </source>
</evidence>
<evidence type="ECO:0000256" key="3">
    <source>
        <dbReference type="ARBA" id="ARBA00022490"/>
    </source>
</evidence>
<dbReference type="RefSeq" id="WP_154572680.1">
    <property type="nucleotide sequence ID" value="NZ_DBEZJY010000043.1"/>
</dbReference>
<dbReference type="NCBIfam" id="TIGR00048">
    <property type="entry name" value="rRNA_mod_RlmN"/>
    <property type="match status" value="1"/>
</dbReference>
<sequence>MDKRNILDCDLESLIEVVCSYGEKKFRAGQIFGWLAKGTESFDKMGNVPKALREKLEENWYIGLPEVVVAQKSAEDGTQKVLFQFRDGARVESVFMKYHYGNSICISSQVGCRMGCAFCASTKKGLDRSLTGGEMLAQVLAMEKFTGEKIGHVVVMGIGEPFDNYENLSAFIRLINNPKGFGLGMRNITVSTCGLVPYITRFGKDFSQVNLAVSLHAPNGEIRQRTMPVARRYGYEELMDACRRYTEDTGRRITFEYAMIRGVNDSMENGLELAGHLEGWLTHVNLIPLNPVEGTGMNASYRDSILRFKEILEKKGITVTIRRTLGSDIDGACGQLRLR</sequence>
<feature type="binding site" evidence="12">
    <location>
        <position position="112"/>
    </location>
    <ligand>
        <name>[4Fe-4S] cluster</name>
        <dbReference type="ChEBI" id="CHEBI:49883"/>
        <note>4Fe-4S-S-AdoMet</note>
    </ligand>
</feature>
<evidence type="ECO:0000259" key="13">
    <source>
        <dbReference type="PROSITE" id="PS51918"/>
    </source>
</evidence>
<keyword evidence="2 12" id="KW-0004">4Fe-4S</keyword>
<dbReference type="InterPro" id="IPR027492">
    <property type="entry name" value="RNA_MTrfase_RlmN"/>
</dbReference>
<dbReference type="SFLD" id="SFLDG01062">
    <property type="entry name" value="methyltransferase_(Class_A)"/>
    <property type="match status" value="1"/>
</dbReference>
<dbReference type="GO" id="GO:0070040">
    <property type="term" value="F:rRNA (adenine(2503)-C2-)-methyltransferase activity"/>
    <property type="evidence" value="ECO:0007669"/>
    <property type="project" value="UniProtKB-UniRule"/>
</dbReference>
<dbReference type="GO" id="GO:0070475">
    <property type="term" value="P:rRNA base methylation"/>
    <property type="evidence" value="ECO:0007669"/>
    <property type="project" value="UniProtKB-UniRule"/>
</dbReference>
<keyword evidence="10 12" id="KW-0408">Iron</keyword>
<dbReference type="PIRSF" id="PIRSF006004">
    <property type="entry name" value="CHP00048"/>
    <property type="match status" value="1"/>
</dbReference>
<keyword evidence="9 12" id="KW-0479">Metal-binding</keyword>
<dbReference type="EC" id="2.1.1.192" evidence="12"/>
<dbReference type="SFLD" id="SFLDF00275">
    <property type="entry name" value="adenosine_C2_methyltransferase"/>
    <property type="match status" value="1"/>
</dbReference>
<dbReference type="PANTHER" id="PTHR30544">
    <property type="entry name" value="23S RRNA METHYLTRANSFERASE"/>
    <property type="match status" value="1"/>
</dbReference>
<feature type="binding site" evidence="12">
    <location>
        <position position="290"/>
    </location>
    <ligand>
        <name>S-adenosyl-L-methionine</name>
        <dbReference type="ChEBI" id="CHEBI:59789"/>
    </ligand>
</feature>
<dbReference type="InterPro" id="IPR004383">
    <property type="entry name" value="rRNA_lsu_MTrfase_RlmN/Cfr"/>
</dbReference>
<proteinExistence type="inferred from homology"/>
<protein>
    <recommendedName>
        <fullName evidence="12">Probable dual-specificity RNA methyltransferase RlmN</fullName>
        <ecNumber evidence="12">2.1.1.192</ecNumber>
    </recommendedName>
    <alternativeName>
        <fullName evidence="12">23S rRNA (adenine(2503)-C(2))-methyltransferase</fullName>
    </alternativeName>
    <alternativeName>
        <fullName evidence="12">23S rRNA m2A2503 methyltransferase</fullName>
    </alternativeName>
    <alternativeName>
        <fullName evidence="12">Ribosomal RNA large subunit methyltransferase N</fullName>
    </alternativeName>
    <alternativeName>
        <fullName evidence="12">tRNA (adenine(37)-C(2))-methyltransferase</fullName>
    </alternativeName>
    <alternativeName>
        <fullName evidence="12">tRNA m2A37 methyltransferase</fullName>
    </alternativeName>
</protein>
<keyword evidence="5 12" id="KW-0489">Methyltransferase</keyword>
<dbReference type="PROSITE" id="PS51918">
    <property type="entry name" value="RADICAL_SAM"/>
    <property type="match status" value="1"/>
</dbReference>
<evidence type="ECO:0000256" key="10">
    <source>
        <dbReference type="ARBA" id="ARBA00023004"/>
    </source>
</evidence>
<dbReference type="SFLD" id="SFLDS00029">
    <property type="entry name" value="Radical_SAM"/>
    <property type="match status" value="1"/>
</dbReference>
<keyword evidence="12" id="KW-1015">Disulfide bond</keyword>
<dbReference type="GO" id="GO:0005737">
    <property type="term" value="C:cytoplasm"/>
    <property type="evidence" value="ECO:0007669"/>
    <property type="project" value="UniProtKB-SubCell"/>
</dbReference>
<comment type="cofactor">
    <cofactor evidence="12">
        <name>[4Fe-4S] cluster</name>
        <dbReference type="ChEBI" id="CHEBI:49883"/>
    </cofactor>
    <text evidence="12">Binds 1 [4Fe-4S] cluster. The cluster is coordinated with 3 cysteines and an exchangeable S-adenosyl-L-methionine.</text>
</comment>
<dbReference type="SUPFAM" id="SSF102114">
    <property type="entry name" value="Radical SAM enzymes"/>
    <property type="match status" value="1"/>
</dbReference>
<evidence type="ECO:0000256" key="2">
    <source>
        <dbReference type="ARBA" id="ARBA00022485"/>
    </source>
</evidence>
<comment type="catalytic activity">
    <reaction evidence="12">
        <text>adenosine(2503) in 23S rRNA + 2 reduced [2Fe-2S]-[ferredoxin] + 2 S-adenosyl-L-methionine = 2-methyladenosine(2503) in 23S rRNA + 5'-deoxyadenosine + L-methionine + 2 oxidized [2Fe-2S]-[ferredoxin] + S-adenosyl-L-homocysteine</text>
        <dbReference type="Rhea" id="RHEA:42916"/>
        <dbReference type="Rhea" id="RHEA-COMP:10000"/>
        <dbReference type="Rhea" id="RHEA-COMP:10001"/>
        <dbReference type="Rhea" id="RHEA-COMP:10152"/>
        <dbReference type="Rhea" id="RHEA-COMP:10282"/>
        <dbReference type="ChEBI" id="CHEBI:17319"/>
        <dbReference type="ChEBI" id="CHEBI:33737"/>
        <dbReference type="ChEBI" id="CHEBI:33738"/>
        <dbReference type="ChEBI" id="CHEBI:57844"/>
        <dbReference type="ChEBI" id="CHEBI:57856"/>
        <dbReference type="ChEBI" id="CHEBI:59789"/>
        <dbReference type="ChEBI" id="CHEBI:74411"/>
        <dbReference type="ChEBI" id="CHEBI:74497"/>
        <dbReference type="EC" id="2.1.1.192"/>
    </reaction>
</comment>
<dbReference type="GO" id="GO:0000049">
    <property type="term" value="F:tRNA binding"/>
    <property type="evidence" value="ECO:0007669"/>
    <property type="project" value="UniProtKB-UniRule"/>
</dbReference>
<feature type="binding site" evidence="12">
    <location>
        <begin position="159"/>
        <end position="160"/>
    </location>
    <ligand>
        <name>S-adenosyl-L-methionine</name>
        <dbReference type="ChEBI" id="CHEBI:59789"/>
    </ligand>
</feature>
<comment type="function">
    <text evidence="12">Specifically methylates position 2 of adenine 2503 in 23S rRNA and position 2 of adenine 37 in tRNAs.</text>
</comment>
<dbReference type="EMBL" id="VUNB01000004">
    <property type="protein sequence ID" value="MST69219.1"/>
    <property type="molecule type" value="Genomic_DNA"/>
</dbReference>
<dbReference type="InterPro" id="IPR040072">
    <property type="entry name" value="Methyltransferase_A"/>
</dbReference>
<evidence type="ECO:0000256" key="1">
    <source>
        <dbReference type="ARBA" id="ARBA00004496"/>
    </source>
</evidence>
<dbReference type="GO" id="GO:0030488">
    <property type="term" value="P:tRNA methylation"/>
    <property type="evidence" value="ECO:0007669"/>
    <property type="project" value="UniProtKB-UniRule"/>
</dbReference>
<feature type="binding site" evidence="12">
    <location>
        <position position="191"/>
    </location>
    <ligand>
        <name>S-adenosyl-L-methionine</name>
        <dbReference type="ChEBI" id="CHEBI:59789"/>
    </ligand>
</feature>